<keyword evidence="7" id="KW-1185">Reference proteome</keyword>
<dbReference type="OrthoDB" id="2668093at2759"/>
<dbReference type="Gene3D" id="3.20.20.300">
    <property type="entry name" value="Glycoside hydrolase, family 3, N-terminal domain"/>
    <property type="match status" value="1"/>
</dbReference>
<organism evidence="6 7">
    <name type="scientific">Hydnum rufescens UP504</name>
    <dbReference type="NCBI Taxonomy" id="1448309"/>
    <lineage>
        <taxon>Eukaryota</taxon>
        <taxon>Fungi</taxon>
        <taxon>Dikarya</taxon>
        <taxon>Basidiomycota</taxon>
        <taxon>Agaricomycotina</taxon>
        <taxon>Agaricomycetes</taxon>
        <taxon>Cantharellales</taxon>
        <taxon>Hydnaceae</taxon>
        <taxon>Hydnum</taxon>
    </lineage>
</organism>
<dbReference type="SUPFAM" id="SSF51445">
    <property type="entry name" value="(Trans)glycosidases"/>
    <property type="match status" value="1"/>
</dbReference>
<comment type="caution">
    <text evidence="6">The sequence shown here is derived from an EMBL/GenBank/DDBJ whole genome shotgun (WGS) entry which is preliminary data.</text>
</comment>
<protein>
    <recommendedName>
        <fullName evidence="3">beta-glucosidase</fullName>
        <ecNumber evidence="3">3.2.1.21</ecNumber>
    </recommendedName>
</protein>
<dbReference type="PANTHER" id="PTHR42715:SF27">
    <property type="entry name" value="BETA-GLUCOSIDASE-RELATED"/>
    <property type="match status" value="1"/>
</dbReference>
<reference evidence="6" key="1">
    <citation type="journal article" date="2020" name="Nat. Commun.">
        <title>Large-scale genome sequencing of mycorrhizal fungi provides insights into the early evolution of symbiotic traits.</title>
        <authorList>
            <person name="Miyauchi S."/>
            <person name="Kiss E."/>
            <person name="Kuo A."/>
            <person name="Drula E."/>
            <person name="Kohler A."/>
            <person name="Sanchez-Garcia M."/>
            <person name="Morin E."/>
            <person name="Andreopoulos B."/>
            <person name="Barry K.W."/>
            <person name="Bonito G."/>
            <person name="Buee M."/>
            <person name="Carver A."/>
            <person name="Chen C."/>
            <person name="Cichocki N."/>
            <person name="Clum A."/>
            <person name="Culley D."/>
            <person name="Crous P.W."/>
            <person name="Fauchery L."/>
            <person name="Girlanda M."/>
            <person name="Hayes R.D."/>
            <person name="Keri Z."/>
            <person name="LaButti K."/>
            <person name="Lipzen A."/>
            <person name="Lombard V."/>
            <person name="Magnuson J."/>
            <person name="Maillard F."/>
            <person name="Murat C."/>
            <person name="Nolan M."/>
            <person name="Ohm R.A."/>
            <person name="Pangilinan J."/>
            <person name="Pereira M.F."/>
            <person name="Perotto S."/>
            <person name="Peter M."/>
            <person name="Pfister S."/>
            <person name="Riley R."/>
            <person name="Sitrit Y."/>
            <person name="Stielow J.B."/>
            <person name="Szollosi G."/>
            <person name="Zifcakova L."/>
            <person name="Stursova M."/>
            <person name="Spatafora J.W."/>
            <person name="Tedersoo L."/>
            <person name="Vaario L.M."/>
            <person name="Yamada A."/>
            <person name="Yan M."/>
            <person name="Wang P."/>
            <person name="Xu J."/>
            <person name="Bruns T."/>
            <person name="Baldrian P."/>
            <person name="Vilgalys R."/>
            <person name="Dunand C."/>
            <person name="Henrissat B."/>
            <person name="Grigoriev I.V."/>
            <person name="Hibbett D."/>
            <person name="Nagy L.G."/>
            <person name="Martin F.M."/>
        </authorList>
    </citation>
    <scope>NUCLEOTIDE SEQUENCE</scope>
    <source>
        <strain evidence="6">UP504</strain>
    </source>
</reference>
<dbReference type="EC" id="3.2.1.21" evidence="3"/>
<dbReference type="AlphaFoldDB" id="A0A9P6AQS9"/>
<accession>A0A9P6AQS9</accession>
<keyword evidence="5" id="KW-0326">Glycosidase</keyword>
<dbReference type="InterPro" id="IPR050288">
    <property type="entry name" value="Cellulose_deg_GH3"/>
</dbReference>
<dbReference type="GO" id="GO:0009251">
    <property type="term" value="P:glucan catabolic process"/>
    <property type="evidence" value="ECO:0007669"/>
    <property type="project" value="TreeGrafter"/>
</dbReference>
<evidence type="ECO:0000256" key="3">
    <source>
        <dbReference type="ARBA" id="ARBA00012744"/>
    </source>
</evidence>
<evidence type="ECO:0000313" key="6">
    <source>
        <dbReference type="EMBL" id="KAF9509972.1"/>
    </source>
</evidence>
<keyword evidence="4 6" id="KW-0378">Hydrolase</keyword>
<comment type="catalytic activity">
    <reaction evidence="1">
        <text>Hydrolysis of terminal, non-reducing beta-D-glucosyl residues with release of beta-D-glucose.</text>
        <dbReference type="EC" id="3.2.1.21"/>
    </reaction>
</comment>
<comment type="similarity">
    <text evidence="2">Belongs to the glycosyl hydrolase 3 family.</text>
</comment>
<evidence type="ECO:0000256" key="4">
    <source>
        <dbReference type="ARBA" id="ARBA00022801"/>
    </source>
</evidence>
<evidence type="ECO:0000313" key="7">
    <source>
        <dbReference type="Proteomes" id="UP000886523"/>
    </source>
</evidence>
<evidence type="ECO:0000256" key="2">
    <source>
        <dbReference type="ARBA" id="ARBA00005336"/>
    </source>
</evidence>
<dbReference type="GO" id="GO:0008422">
    <property type="term" value="F:beta-glucosidase activity"/>
    <property type="evidence" value="ECO:0007669"/>
    <property type="project" value="UniProtKB-EC"/>
</dbReference>
<evidence type="ECO:0000256" key="5">
    <source>
        <dbReference type="ARBA" id="ARBA00023295"/>
    </source>
</evidence>
<dbReference type="Proteomes" id="UP000886523">
    <property type="component" value="Unassembled WGS sequence"/>
</dbReference>
<dbReference type="PANTHER" id="PTHR42715">
    <property type="entry name" value="BETA-GLUCOSIDASE"/>
    <property type="match status" value="1"/>
</dbReference>
<gene>
    <name evidence="6" type="ORF">BS47DRAFT_1300775</name>
</gene>
<proteinExistence type="inferred from homology"/>
<dbReference type="EMBL" id="MU129025">
    <property type="protein sequence ID" value="KAF9509972.1"/>
    <property type="molecule type" value="Genomic_DNA"/>
</dbReference>
<evidence type="ECO:0000256" key="1">
    <source>
        <dbReference type="ARBA" id="ARBA00000448"/>
    </source>
</evidence>
<sequence length="68" mass="7008">TSDGPNGVRGTRFFESVPSSCFPCGAGLGASWDADLLHQIGAHVLLAPTVNIPRSPVGGRAFEPSSEL</sequence>
<feature type="non-terminal residue" evidence="6">
    <location>
        <position position="1"/>
    </location>
</feature>
<dbReference type="InterPro" id="IPR036962">
    <property type="entry name" value="Glyco_hydro_3_N_sf"/>
</dbReference>
<dbReference type="InterPro" id="IPR017853">
    <property type="entry name" value="GH"/>
</dbReference>
<name>A0A9P6AQS9_9AGAM</name>